<dbReference type="AlphaFoldDB" id="A0AAW4ZQ60"/>
<sequence>MQTGYWAVDAFIIANITLWITVCGIFIYQQYSHGGSLVNQSNSNHSRNIK</sequence>
<dbReference type="Proteomes" id="UP000813876">
    <property type="component" value="Unassembled WGS sequence"/>
</dbReference>
<keyword evidence="1" id="KW-1133">Transmembrane helix</keyword>
<gene>
    <name evidence="2" type="ORF">GLP33_09800</name>
</gene>
<dbReference type="EMBL" id="WMCP01000009">
    <property type="protein sequence ID" value="MCF2302026.1"/>
    <property type="molecule type" value="Genomic_DNA"/>
</dbReference>
<name>A0AAW4ZQ60_PHOPO</name>
<accession>A0AAW4ZQ60</accession>
<organism evidence="2 3">
    <name type="scientific">Photobacterium phosphoreum</name>
    <dbReference type="NCBI Taxonomy" id="659"/>
    <lineage>
        <taxon>Bacteria</taxon>
        <taxon>Pseudomonadati</taxon>
        <taxon>Pseudomonadota</taxon>
        <taxon>Gammaproteobacteria</taxon>
        <taxon>Vibrionales</taxon>
        <taxon>Vibrionaceae</taxon>
        <taxon>Photobacterium</taxon>
    </lineage>
</organism>
<protein>
    <submittedName>
        <fullName evidence="2">Uncharacterized protein</fullName>
    </submittedName>
</protein>
<keyword evidence="1" id="KW-0812">Transmembrane</keyword>
<dbReference type="RefSeq" id="WP_156731383.1">
    <property type="nucleotide sequence ID" value="NZ_CAMLDN010000009.1"/>
</dbReference>
<evidence type="ECO:0000313" key="2">
    <source>
        <dbReference type="EMBL" id="MCF2302026.1"/>
    </source>
</evidence>
<evidence type="ECO:0000313" key="3">
    <source>
        <dbReference type="Proteomes" id="UP000813876"/>
    </source>
</evidence>
<evidence type="ECO:0000256" key="1">
    <source>
        <dbReference type="SAM" id="Phobius"/>
    </source>
</evidence>
<comment type="caution">
    <text evidence="2">The sequence shown here is derived from an EMBL/GenBank/DDBJ whole genome shotgun (WGS) entry which is preliminary data.</text>
</comment>
<feature type="transmembrane region" description="Helical" evidence="1">
    <location>
        <begin position="6"/>
        <end position="28"/>
    </location>
</feature>
<proteinExistence type="predicted"/>
<reference evidence="2" key="1">
    <citation type="submission" date="2019-11" db="EMBL/GenBank/DDBJ databases">
        <title>Comparative genomics of photobacteria reveal adaptation to distinct habitats.</title>
        <authorList>
            <person name="Fuertes-Perez S."/>
            <person name="Hilgarth M."/>
            <person name="Vogel R.F."/>
        </authorList>
    </citation>
    <scope>NUCLEOTIDE SEQUENCE</scope>
    <source>
        <strain evidence="2">TMW2.2145</strain>
    </source>
</reference>
<dbReference type="GeneID" id="57355228"/>
<keyword evidence="1" id="KW-0472">Membrane</keyword>